<protein>
    <submittedName>
        <fullName evidence="2">Uncharacterized protein</fullName>
    </submittedName>
</protein>
<keyword evidence="1" id="KW-1133">Transmembrane helix</keyword>
<gene>
    <name evidence="2" type="ORF">VKT23_010012</name>
</gene>
<comment type="caution">
    <text evidence="2">The sequence shown here is derived from an EMBL/GenBank/DDBJ whole genome shotgun (WGS) entry which is preliminary data.</text>
</comment>
<feature type="transmembrane region" description="Helical" evidence="1">
    <location>
        <begin position="12"/>
        <end position="33"/>
    </location>
</feature>
<organism evidence="2 3">
    <name type="scientific">Marasmiellus scandens</name>
    <dbReference type="NCBI Taxonomy" id="2682957"/>
    <lineage>
        <taxon>Eukaryota</taxon>
        <taxon>Fungi</taxon>
        <taxon>Dikarya</taxon>
        <taxon>Basidiomycota</taxon>
        <taxon>Agaricomycotina</taxon>
        <taxon>Agaricomycetes</taxon>
        <taxon>Agaricomycetidae</taxon>
        <taxon>Agaricales</taxon>
        <taxon>Marasmiineae</taxon>
        <taxon>Omphalotaceae</taxon>
        <taxon>Marasmiellus</taxon>
    </lineage>
</organism>
<name>A0ABR1JFI5_9AGAR</name>
<keyword evidence="1" id="KW-0472">Membrane</keyword>
<proteinExistence type="predicted"/>
<evidence type="ECO:0000313" key="2">
    <source>
        <dbReference type="EMBL" id="KAK7458105.1"/>
    </source>
</evidence>
<reference evidence="2 3" key="1">
    <citation type="submission" date="2024-01" db="EMBL/GenBank/DDBJ databases">
        <title>A draft genome for the cacao thread blight pathogen Marasmiellus scandens.</title>
        <authorList>
            <person name="Baruah I.K."/>
            <person name="Leung J."/>
            <person name="Bukari Y."/>
            <person name="Amoako-Attah I."/>
            <person name="Meinhardt L.W."/>
            <person name="Bailey B.A."/>
            <person name="Cohen S.P."/>
        </authorList>
    </citation>
    <scope>NUCLEOTIDE SEQUENCE [LARGE SCALE GENOMIC DNA]</scope>
    <source>
        <strain evidence="2 3">GH-19</strain>
    </source>
</reference>
<feature type="transmembrane region" description="Helical" evidence="1">
    <location>
        <begin position="94"/>
        <end position="116"/>
    </location>
</feature>
<keyword evidence="3" id="KW-1185">Reference proteome</keyword>
<feature type="transmembrane region" description="Helical" evidence="1">
    <location>
        <begin position="54"/>
        <end position="74"/>
    </location>
</feature>
<dbReference type="Proteomes" id="UP001498398">
    <property type="component" value="Unassembled WGS sequence"/>
</dbReference>
<evidence type="ECO:0000313" key="3">
    <source>
        <dbReference type="Proteomes" id="UP001498398"/>
    </source>
</evidence>
<evidence type="ECO:0000256" key="1">
    <source>
        <dbReference type="SAM" id="Phobius"/>
    </source>
</evidence>
<dbReference type="EMBL" id="JBANRG010000018">
    <property type="protein sequence ID" value="KAK7458105.1"/>
    <property type="molecule type" value="Genomic_DNA"/>
</dbReference>
<keyword evidence="1" id="KW-0812">Transmembrane</keyword>
<accession>A0ABR1JFI5</accession>
<sequence>MKPSVLARPQIFGCLPLVTNLLATSAIGYKAWFHRQRIKQNLLLSSSPDQVQKILLLLIESGLIYSFFWAGYVVDGFLINGQNTSYEISLVAQTYGAVLPIISALYPALIILIAALEKFKWESSQSVTLSRSIHFAAVSAAASSQA</sequence>